<keyword evidence="2" id="KW-1133">Transmembrane helix</keyword>
<evidence type="ECO:0000256" key="2">
    <source>
        <dbReference type="SAM" id="Phobius"/>
    </source>
</evidence>
<dbReference type="InterPro" id="IPR027056">
    <property type="entry name" value="Gluconate_2DH_su3"/>
</dbReference>
<dbReference type="Pfam" id="PF13618">
    <property type="entry name" value="Gluconate_2-dh3"/>
    <property type="match status" value="1"/>
</dbReference>
<dbReference type="NCBIfam" id="TIGR01409">
    <property type="entry name" value="TAT_signal_seq"/>
    <property type="match status" value="1"/>
</dbReference>
<dbReference type="PROSITE" id="PS51318">
    <property type="entry name" value="TAT"/>
    <property type="match status" value="1"/>
</dbReference>
<accession>A0A1B2DUP3</accession>
<feature type="transmembrane region" description="Helical" evidence="2">
    <location>
        <begin position="30"/>
        <end position="51"/>
    </location>
</feature>
<name>A0A1B2DUP3_9BACL</name>
<gene>
    <name evidence="3" type="ORF">BBD41_01915</name>
</gene>
<dbReference type="InterPro" id="IPR019546">
    <property type="entry name" value="TAT_signal_bac_arc"/>
</dbReference>
<sequence>MSEQDQHSQQNENREATKTKESQRMSRRKFLTRSGYAVGGVVLGGLLGYLIPKEETKPATPPAPQQQQKNYNEALMFFTQEQYAITQAAVERIFPADDNGPGAKDLGVAFFIDHQLAGDWGFNARDYMQPPFYVGEKTQGYQGRINRREIFYIGLRELQNYSQKKYKKDFPALSPEEQDAVLTAFQNDEVNLTTISASGFFNLLRSSTLEGVYSDPLYGGNKNMQGWAMRDYPGNQMTYTNIIEKDYTVVPPQSLRDHL</sequence>
<dbReference type="RefSeq" id="WP_418304242.1">
    <property type="nucleotide sequence ID" value="NZ_CP016809.1"/>
</dbReference>
<feature type="compositionally biased region" description="Basic and acidic residues" evidence="1">
    <location>
        <begin position="1"/>
        <end position="24"/>
    </location>
</feature>
<evidence type="ECO:0000313" key="3">
    <source>
        <dbReference type="EMBL" id="ANY71432.1"/>
    </source>
</evidence>
<protein>
    <submittedName>
        <fullName evidence="3">Dehydrogenase</fullName>
    </submittedName>
</protein>
<proteinExistence type="predicted"/>
<keyword evidence="2" id="KW-0472">Membrane</keyword>
<dbReference type="InterPro" id="IPR006311">
    <property type="entry name" value="TAT_signal"/>
</dbReference>
<feature type="region of interest" description="Disordered" evidence="1">
    <location>
        <begin position="1"/>
        <end position="27"/>
    </location>
</feature>
<dbReference type="EMBL" id="CP016809">
    <property type="protein sequence ID" value="ANY71432.1"/>
    <property type="molecule type" value="Genomic_DNA"/>
</dbReference>
<dbReference type="AlphaFoldDB" id="A0A1B2DUP3"/>
<organism evidence="3">
    <name type="scientific">Paenibacillus ihbetae</name>
    <dbReference type="NCBI Taxonomy" id="1870820"/>
    <lineage>
        <taxon>Bacteria</taxon>
        <taxon>Bacillati</taxon>
        <taxon>Bacillota</taxon>
        <taxon>Bacilli</taxon>
        <taxon>Bacillales</taxon>
        <taxon>Paenibacillaceae</taxon>
        <taxon>Paenibacillus</taxon>
    </lineage>
</organism>
<keyword evidence="2" id="KW-0812">Transmembrane</keyword>
<reference evidence="3" key="1">
    <citation type="submission" date="2016-08" db="EMBL/GenBank/DDBJ databases">
        <title>Complete Genome Seqeunce of Paenibacillus sp. nov. IHBB 9852 from high altitute lake of Indian trans-Himalayas.</title>
        <authorList>
            <person name="Kiran S."/>
            <person name="Swarnkar M.K."/>
            <person name="Rana A."/>
            <person name="Tewari R."/>
            <person name="Gulati A."/>
        </authorList>
    </citation>
    <scope>NUCLEOTIDE SEQUENCE [LARGE SCALE GENOMIC DNA]</scope>
    <source>
        <strain evidence="3">IHBB 9852</strain>
    </source>
</reference>
<dbReference type="KEGG" id="pib:BBD41_01915"/>
<evidence type="ECO:0000256" key="1">
    <source>
        <dbReference type="SAM" id="MobiDB-lite"/>
    </source>
</evidence>